<gene>
    <name evidence="2" type="ordered locus">Sde_0432</name>
</gene>
<keyword evidence="1" id="KW-0812">Transmembrane</keyword>
<sequence>MKVFDLLKWIIWLPVLAIGVGIAFFSQLLERRIKRSREEVEAVLLKMESGVVSDDLWDDFLSVPIFDKQLDKVRERVEVLWAYEDFQTKNEDGCYVLNEKGLLELREILGELSST</sequence>
<organism evidence="2 3">
    <name type="scientific">Saccharophagus degradans (strain 2-40 / ATCC 43961 / DSM 17024)</name>
    <dbReference type="NCBI Taxonomy" id="203122"/>
    <lineage>
        <taxon>Bacteria</taxon>
        <taxon>Pseudomonadati</taxon>
        <taxon>Pseudomonadota</taxon>
        <taxon>Gammaproteobacteria</taxon>
        <taxon>Cellvibrionales</taxon>
        <taxon>Cellvibrionaceae</taxon>
        <taxon>Saccharophagus</taxon>
    </lineage>
</organism>
<keyword evidence="1" id="KW-0472">Membrane</keyword>
<dbReference type="HOGENOM" id="CLU_2107240_0_0_6"/>
<dbReference type="GeneID" id="98615790"/>
<dbReference type="AlphaFoldDB" id="Q21NN3"/>
<name>Q21NN3_SACD2</name>
<accession>Q21NN3</accession>
<feature type="transmembrane region" description="Helical" evidence="1">
    <location>
        <begin position="6"/>
        <end position="29"/>
    </location>
</feature>
<dbReference type="KEGG" id="sde:Sde_0432"/>
<reference evidence="2 3" key="1">
    <citation type="journal article" date="2008" name="PLoS Genet.">
        <title>Complete genome sequence of the complex carbohydrate-degrading marine bacterium, Saccharophagus degradans strain 2-40 T.</title>
        <authorList>
            <person name="Weiner R.M."/>
            <person name="Taylor L.E.II."/>
            <person name="Henrissat B."/>
            <person name="Hauser L."/>
            <person name="Land M."/>
            <person name="Coutinho P.M."/>
            <person name="Rancurel C."/>
            <person name="Saunders E.H."/>
            <person name="Longmire A.G."/>
            <person name="Zhang H."/>
            <person name="Bayer E.A."/>
            <person name="Gilbert H.J."/>
            <person name="Larimer F."/>
            <person name="Zhulin I.B."/>
            <person name="Ekborg N.A."/>
            <person name="Lamed R."/>
            <person name="Richardson P.M."/>
            <person name="Borovok I."/>
            <person name="Hutcheson S."/>
        </authorList>
    </citation>
    <scope>NUCLEOTIDE SEQUENCE [LARGE SCALE GENOMIC DNA]</scope>
    <source>
        <strain evidence="3">2-40 / ATCC 43961 / DSM 17024</strain>
    </source>
</reference>
<dbReference type="RefSeq" id="WP_011466920.1">
    <property type="nucleotide sequence ID" value="NC_007912.1"/>
</dbReference>
<evidence type="ECO:0000313" key="3">
    <source>
        <dbReference type="Proteomes" id="UP000001947"/>
    </source>
</evidence>
<dbReference type="eggNOG" id="ENOG50347VT">
    <property type="taxonomic scope" value="Bacteria"/>
</dbReference>
<dbReference type="Proteomes" id="UP000001947">
    <property type="component" value="Chromosome"/>
</dbReference>
<proteinExistence type="predicted"/>
<dbReference type="EMBL" id="CP000282">
    <property type="protein sequence ID" value="ABD79696.1"/>
    <property type="molecule type" value="Genomic_DNA"/>
</dbReference>
<evidence type="ECO:0000313" key="2">
    <source>
        <dbReference type="EMBL" id="ABD79696.1"/>
    </source>
</evidence>
<keyword evidence="1" id="KW-1133">Transmembrane helix</keyword>
<protein>
    <submittedName>
        <fullName evidence="2">Uncharacterized protein</fullName>
    </submittedName>
</protein>
<keyword evidence="3" id="KW-1185">Reference proteome</keyword>
<evidence type="ECO:0000256" key="1">
    <source>
        <dbReference type="SAM" id="Phobius"/>
    </source>
</evidence>
<dbReference type="OrthoDB" id="6401562at2"/>